<feature type="domain" description="Nephrocystin 3-like N-terminal" evidence="2">
    <location>
        <begin position="270"/>
        <end position="438"/>
    </location>
</feature>
<organism evidence="3 4">
    <name type="scientific">Setomelanomma holmii</name>
    <dbReference type="NCBI Taxonomy" id="210430"/>
    <lineage>
        <taxon>Eukaryota</taxon>
        <taxon>Fungi</taxon>
        <taxon>Dikarya</taxon>
        <taxon>Ascomycota</taxon>
        <taxon>Pezizomycotina</taxon>
        <taxon>Dothideomycetes</taxon>
        <taxon>Pleosporomycetidae</taxon>
        <taxon>Pleosporales</taxon>
        <taxon>Pleosporineae</taxon>
        <taxon>Phaeosphaeriaceae</taxon>
        <taxon>Setomelanomma</taxon>
    </lineage>
</organism>
<evidence type="ECO:0000313" key="3">
    <source>
        <dbReference type="EMBL" id="KAF2026984.1"/>
    </source>
</evidence>
<dbReference type="EMBL" id="ML978233">
    <property type="protein sequence ID" value="KAF2026984.1"/>
    <property type="molecule type" value="Genomic_DNA"/>
</dbReference>
<evidence type="ECO:0000259" key="2">
    <source>
        <dbReference type="Pfam" id="PF24883"/>
    </source>
</evidence>
<dbReference type="InterPro" id="IPR056884">
    <property type="entry name" value="NPHP3-like_N"/>
</dbReference>
<dbReference type="OrthoDB" id="443402at2759"/>
<name>A0A9P4LKF1_9PLEO</name>
<proteinExistence type="predicted"/>
<sequence>MLDCFIVTRSVRKGLAAIGLAGNIVQFISFSSVLISKSREIHQSASGACSESVSLTIIAKDIRTFSNQVLSSGKIGHYSELAKHCVEIAEQLLGAIQNIRARRPTSGLPQAPMKWQSFRKALKYVWTKDQIEELKARLGGMRDQIMMHMIADSGDQQSRMTGLLADSVQQNARLGFNTDTRIQDLAFSLQCIQNRVADIHNDEYWRKLSEAFSSITAQVQQVSRHHDIVASLRYEFMETRHDAIADVHKRTFEWILNSRSLPSDDPRSQITFANWLRCGDGIYWVTGKPGSGKSTLMKYLYDHRDSVDNLRIWAACMPLVRASFYFWNPGQRMQKSMEGLLQTLLYHILQACPEIAPQLCSSRLNARTRAPDDSASSAWTLQELRKAISRFTMLHSVSTNFYFHVDGLDEYHGDSWEIIDLLRDLSKTPNVKLCLSSRPWNEFQDEYGKSNPNMLRLHELIREDVEAFARDGLQSYIRNPDFELHLFDELVRNIGDRAQGVFLWVHLAVRSLRDGITNEDLLQIPHERLRAIPLDLEEFFELILGSLIRKYQFPAMRWADTDIQRKVHQTQRRLNGRFKVSIGCVDYVRYRLAKQCPAGTLDSLLRHALNCLWAPKETSSYYHGADPHTKMIGGCLLDAFLDQLPEIIDGDYEEETWAVFQIFLNKRLIRIDTRIDVWHRLLIREGSMSKLGTTRILRYFKRLFHEGLKPNSETSTSTTMWTAFLRVLQDSATWPGIVDVTLDERLECTREFHRHGADIDRVYKDFPSHMLGGSQIREEIACWPELVFIPSRNAQLEVFLEHGLDLNSPTQGSATSTDGPIQESHQHIDFHGTVRCQKEVVEDRLGTRGTSNSTPVTGVRIEIRGIGMASMFEHDLGNLLLSGSYAKSQRDSTCRKDSILFRSQDLPLRKMSGR</sequence>
<dbReference type="Pfam" id="PF24883">
    <property type="entry name" value="NPHP3_N"/>
    <property type="match status" value="1"/>
</dbReference>
<dbReference type="InterPro" id="IPR027417">
    <property type="entry name" value="P-loop_NTPase"/>
</dbReference>
<reference evidence="3" key="1">
    <citation type="journal article" date="2020" name="Stud. Mycol.">
        <title>101 Dothideomycetes genomes: a test case for predicting lifestyles and emergence of pathogens.</title>
        <authorList>
            <person name="Haridas S."/>
            <person name="Albert R."/>
            <person name="Binder M."/>
            <person name="Bloem J."/>
            <person name="Labutti K."/>
            <person name="Salamov A."/>
            <person name="Andreopoulos B."/>
            <person name="Baker S."/>
            <person name="Barry K."/>
            <person name="Bills G."/>
            <person name="Bluhm B."/>
            <person name="Cannon C."/>
            <person name="Castanera R."/>
            <person name="Culley D."/>
            <person name="Daum C."/>
            <person name="Ezra D."/>
            <person name="Gonzalez J."/>
            <person name="Henrissat B."/>
            <person name="Kuo A."/>
            <person name="Liang C."/>
            <person name="Lipzen A."/>
            <person name="Lutzoni F."/>
            <person name="Magnuson J."/>
            <person name="Mondo S."/>
            <person name="Nolan M."/>
            <person name="Ohm R."/>
            <person name="Pangilinan J."/>
            <person name="Park H.-J."/>
            <person name="Ramirez L."/>
            <person name="Alfaro M."/>
            <person name="Sun H."/>
            <person name="Tritt A."/>
            <person name="Yoshinaga Y."/>
            <person name="Zwiers L.-H."/>
            <person name="Turgeon B."/>
            <person name="Goodwin S."/>
            <person name="Spatafora J."/>
            <person name="Crous P."/>
            <person name="Grigoriev I."/>
        </authorList>
    </citation>
    <scope>NUCLEOTIDE SEQUENCE</scope>
    <source>
        <strain evidence="3">CBS 110217</strain>
    </source>
</reference>
<comment type="caution">
    <text evidence="3">The sequence shown here is derived from an EMBL/GenBank/DDBJ whole genome shotgun (WGS) entry which is preliminary data.</text>
</comment>
<evidence type="ECO:0000313" key="4">
    <source>
        <dbReference type="Proteomes" id="UP000799777"/>
    </source>
</evidence>
<dbReference type="Proteomes" id="UP000799777">
    <property type="component" value="Unassembled WGS sequence"/>
</dbReference>
<dbReference type="AlphaFoldDB" id="A0A9P4LKF1"/>
<dbReference type="PANTHER" id="PTHR10039:SF5">
    <property type="entry name" value="NACHT DOMAIN-CONTAINING PROTEIN"/>
    <property type="match status" value="1"/>
</dbReference>
<dbReference type="PANTHER" id="PTHR10039">
    <property type="entry name" value="AMELOGENIN"/>
    <property type="match status" value="1"/>
</dbReference>
<keyword evidence="4" id="KW-1185">Reference proteome</keyword>
<dbReference type="Gene3D" id="3.40.50.300">
    <property type="entry name" value="P-loop containing nucleotide triphosphate hydrolases"/>
    <property type="match status" value="1"/>
</dbReference>
<gene>
    <name evidence="3" type="ORF">EK21DRAFT_102841</name>
</gene>
<keyword evidence="1" id="KW-0677">Repeat</keyword>
<accession>A0A9P4LKF1</accession>
<evidence type="ECO:0000256" key="1">
    <source>
        <dbReference type="ARBA" id="ARBA00022737"/>
    </source>
</evidence>
<protein>
    <recommendedName>
        <fullName evidence="2">Nephrocystin 3-like N-terminal domain-containing protein</fullName>
    </recommendedName>
</protein>
<dbReference type="SUPFAM" id="SSF52540">
    <property type="entry name" value="P-loop containing nucleoside triphosphate hydrolases"/>
    <property type="match status" value="1"/>
</dbReference>